<keyword evidence="7" id="KW-1185">Reference proteome</keyword>
<feature type="transmembrane region" description="Helical" evidence="4">
    <location>
        <begin position="12"/>
        <end position="31"/>
    </location>
</feature>
<gene>
    <name evidence="6" type="ORF">CINF_1000</name>
</gene>
<feature type="transmembrane region" description="Helical" evidence="4">
    <location>
        <begin position="192"/>
        <end position="213"/>
    </location>
</feature>
<dbReference type="InterPro" id="IPR004089">
    <property type="entry name" value="MCPsignal_dom"/>
</dbReference>
<dbReference type="InterPro" id="IPR024478">
    <property type="entry name" value="HlyB_4HB_MCP"/>
</dbReference>
<dbReference type="EMBL" id="CP049075">
    <property type="protein sequence ID" value="QLI05505.1"/>
    <property type="molecule type" value="Genomic_DNA"/>
</dbReference>
<dbReference type="Proteomes" id="UP000509414">
    <property type="component" value="Chromosome"/>
</dbReference>
<keyword evidence="4" id="KW-0472">Membrane</keyword>
<dbReference type="Pfam" id="PF00015">
    <property type="entry name" value="MCPsignal"/>
    <property type="match status" value="1"/>
</dbReference>
<evidence type="ECO:0000256" key="1">
    <source>
        <dbReference type="ARBA" id="ARBA00023224"/>
    </source>
</evidence>
<accession>A0A7H9CJM9</accession>
<feature type="domain" description="Methyl-accepting transducer" evidence="5">
    <location>
        <begin position="274"/>
        <end position="510"/>
    </location>
</feature>
<keyword evidence="1 3" id="KW-0807">Transducer</keyword>
<organism evidence="6 7">
    <name type="scientific">Candidatus Campylobacter infans</name>
    <dbReference type="NCBI Taxonomy" id="2561898"/>
    <lineage>
        <taxon>Bacteria</taxon>
        <taxon>Pseudomonadati</taxon>
        <taxon>Campylobacterota</taxon>
        <taxon>Epsilonproteobacteria</taxon>
        <taxon>Campylobacterales</taxon>
        <taxon>Campylobacteraceae</taxon>
        <taxon>Campylobacter</taxon>
    </lineage>
</organism>
<dbReference type="KEGG" id="cinf:CINF_1000"/>
<dbReference type="SUPFAM" id="SSF58104">
    <property type="entry name" value="Methyl-accepting chemotaxis protein (MCP) signaling domain"/>
    <property type="match status" value="1"/>
</dbReference>
<dbReference type="PANTHER" id="PTHR32089:SF112">
    <property type="entry name" value="LYSOZYME-LIKE PROTEIN-RELATED"/>
    <property type="match status" value="1"/>
</dbReference>
<dbReference type="PRINTS" id="PR00260">
    <property type="entry name" value="CHEMTRNSDUCR"/>
</dbReference>
<evidence type="ECO:0000256" key="3">
    <source>
        <dbReference type="PROSITE-ProRule" id="PRU00284"/>
    </source>
</evidence>
<dbReference type="CDD" id="cd19411">
    <property type="entry name" value="MCP2201-like_sensor"/>
    <property type="match status" value="1"/>
</dbReference>
<dbReference type="GO" id="GO:0007165">
    <property type="term" value="P:signal transduction"/>
    <property type="evidence" value="ECO:0007669"/>
    <property type="project" value="UniProtKB-KW"/>
</dbReference>
<sequence>MFEHLKLSSKIGLGFGAVIFLMIILVVMGIVQMNFAKSRLQTMNDINAKKQRYAINFRGSVHDRAISVRDVVLLDDEARLQAALDDIKRLEDFYNAASANMNEMLKDSALFNNEERAILGRLNQIANKTNAGYKKIIQLKQSWQVDEAKKLLLNEVASDFSLWLKIINEFIDYQEEANNNLTKQVMLVVNNFVTIMLVLAGIAILIAVIITLFTARGIVSALGGEPNEVSKVIKEVASGNLSKDDVSKYPRSILADAISMKDKLKQITILIRNASNTIGERTNELIKTFDKVSISVDEQSKITSFSTKIVQGVVSGTNEIMQMTNDTRTNSQKATQICNEGKEDSEEVAQKMQEINANVAKQVEQILLLEEKAKEISGAAELIAEITDQTNLLALNAAIEAARAGTHGRGFAVVADEIRNLAERTGTATDEIANTIKQIQEETQNTVTLIKSGAPKVQEGYELSNKVADMLVDIYESSNDSTQKAGNAAVMAQKGVESMSKLAKNIENIDITSQETKKDMQENAVQLQAMQKVAQELSDIMKAFKID</sequence>
<keyword evidence="4" id="KW-1133">Transmembrane helix</keyword>
<dbReference type="RefSeq" id="WP_179974715.1">
    <property type="nucleotide sequence ID" value="NZ_CP049075.1"/>
</dbReference>
<evidence type="ECO:0000259" key="5">
    <source>
        <dbReference type="PROSITE" id="PS50111"/>
    </source>
</evidence>
<evidence type="ECO:0000313" key="7">
    <source>
        <dbReference type="Proteomes" id="UP000509414"/>
    </source>
</evidence>
<keyword evidence="4" id="KW-0812">Transmembrane</keyword>
<name>A0A7H9CJM9_9BACT</name>
<comment type="similarity">
    <text evidence="2">Belongs to the methyl-accepting chemotaxis (MCP) protein family.</text>
</comment>
<dbReference type="GO" id="GO:0006935">
    <property type="term" value="P:chemotaxis"/>
    <property type="evidence" value="ECO:0007669"/>
    <property type="project" value="InterPro"/>
</dbReference>
<reference evidence="6 7" key="1">
    <citation type="submission" date="2020-02" db="EMBL/GenBank/DDBJ databases">
        <title>Complete genome sequence of the novel Campylobacter species Candidatus Campylobacter infans.</title>
        <authorList>
            <person name="Duim B."/>
            <person name="Zomer A."/>
            <person name="van der Graaf L."/>
            <person name="Wagenaar J."/>
        </authorList>
    </citation>
    <scope>NUCLEOTIDE SEQUENCE [LARGE SCALE GENOMIC DNA]</scope>
    <source>
        <strain evidence="6 7">19S00001</strain>
    </source>
</reference>
<dbReference type="GO" id="GO:0016020">
    <property type="term" value="C:membrane"/>
    <property type="evidence" value="ECO:0007669"/>
    <property type="project" value="InterPro"/>
</dbReference>
<dbReference type="PANTHER" id="PTHR32089">
    <property type="entry name" value="METHYL-ACCEPTING CHEMOTAXIS PROTEIN MCPB"/>
    <property type="match status" value="1"/>
</dbReference>
<evidence type="ECO:0000256" key="2">
    <source>
        <dbReference type="ARBA" id="ARBA00029447"/>
    </source>
</evidence>
<proteinExistence type="inferred from homology"/>
<dbReference type="GO" id="GO:0004888">
    <property type="term" value="F:transmembrane signaling receptor activity"/>
    <property type="evidence" value="ECO:0007669"/>
    <property type="project" value="InterPro"/>
</dbReference>
<dbReference type="AlphaFoldDB" id="A0A7H9CJM9"/>
<dbReference type="InterPro" id="IPR004090">
    <property type="entry name" value="Chemotax_Me-accpt_rcpt"/>
</dbReference>
<protein>
    <submittedName>
        <fullName evidence="6">4HB sensor-containing MCP-domain signal transduction protein</fullName>
    </submittedName>
</protein>
<dbReference type="InterPro" id="IPR047347">
    <property type="entry name" value="YvaQ-like_sensor"/>
</dbReference>
<dbReference type="SMART" id="SM00283">
    <property type="entry name" value="MA"/>
    <property type="match status" value="1"/>
</dbReference>
<dbReference type="PROSITE" id="PS50111">
    <property type="entry name" value="CHEMOTAXIS_TRANSDUC_2"/>
    <property type="match status" value="1"/>
</dbReference>
<evidence type="ECO:0000313" key="6">
    <source>
        <dbReference type="EMBL" id="QLI05505.1"/>
    </source>
</evidence>
<evidence type="ECO:0000256" key="4">
    <source>
        <dbReference type="SAM" id="Phobius"/>
    </source>
</evidence>
<dbReference type="Gene3D" id="1.10.287.950">
    <property type="entry name" value="Methyl-accepting chemotaxis protein"/>
    <property type="match status" value="1"/>
</dbReference>
<dbReference type="Pfam" id="PF12729">
    <property type="entry name" value="4HB_MCP_1"/>
    <property type="match status" value="1"/>
</dbReference>